<dbReference type="HOGENOM" id="CLU_858046_0_0_1"/>
<accession>A0A024S840</accession>
<dbReference type="OrthoDB" id="4899750at2759"/>
<protein>
    <submittedName>
        <fullName evidence="2">Uncharacterized protein</fullName>
    </submittedName>
</protein>
<proteinExistence type="predicted"/>
<evidence type="ECO:0000256" key="1">
    <source>
        <dbReference type="SAM" id="MobiDB-lite"/>
    </source>
</evidence>
<name>A0A024S840_HYPJR</name>
<dbReference type="AlphaFoldDB" id="A0A024S840"/>
<dbReference type="Proteomes" id="UP000024376">
    <property type="component" value="Unassembled WGS sequence"/>
</dbReference>
<reference evidence="3" key="1">
    <citation type="journal article" date="2013" name="Ind. Biotechnol.">
        <title>Comparative genomics analysis of Trichoderma reesei strains.</title>
        <authorList>
            <person name="Koike H."/>
            <person name="Aerts A."/>
            <person name="LaButti K."/>
            <person name="Grigoriev I.V."/>
            <person name="Baker S.E."/>
        </authorList>
    </citation>
    <scope>NUCLEOTIDE SEQUENCE [LARGE SCALE GENOMIC DNA]</scope>
    <source>
        <strain evidence="3">ATCC 56765 / BCRC 32924 / NRRL 11460 / Rut C-30</strain>
    </source>
</reference>
<evidence type="ECO:0000313" key="2">
    <source>
        <dbReference type="EMBL" id="ETS01253.1"/>
    </source>
</evidence>
<organism evidence="2 3">
    <name type="scientific">Hypocrea jecorina (strain ATCC 56765 / BCRC 32924 / NRRL 11460 / Rut C-30)</name>
    <name type="common">Trichoderma reesei</name>
    <dbReference type="NCBI Taxonomy" id="1344414"/>
    <lineage>
        <taxon>Eukaryota</taxon>
        <taxon>Fungi</taxon>
        <taxon>Dikarya</taxon>
        <taxon>Ascomycota</taxon>
        <taxon>Pezizomycotina</taxon>
        <taxon>Sordariomycetes</taxon>
        <taxon>Hypocreomycetidae</taxon>
        <taxon>Hypocreales</taxon>
        <taxon>Hypocreaceae</taxon>
        <taxon>Trichoderma</taxon>
    </lineage>
</organism>
<feature type="region of interest" description="Disordered" evidence="1">
    <location>
        <begin position="188"/>
        <end position="238"/>
    </location>
</feature>
<feature type="region of interest" description="Disordered" evidence="1">
    <location>
        <begin position="1"/>
        <end position="26"/>
    </location>
</feature>
<dbReference type="EMBL" id="KI911149">
    <property type="protein sequence ID" value="ETS01253.1"/>
    <property type="molecule type" value="Genomic_DNA"/>
</dbReference>
<evidence type="ECO:0000313" key="3">
    <source>
        <dbReference type="Proteomes" id="UP000024376"/>
    </source>
</evidence>
<dbReference type="KEGG" id="trr:M419DRAFT_36219"/>
<sequence>MADMEDMEGMDITEDTEDIGDMEDMDDKLSCSSEVSIIDRTNPKDRPRSIEDAVDLAIGHLFPWVNHCSNVITRQVGKALKRAYLEESRSWSWEMSLEFRHTAPTLNFSVYAQTGSITSHIIGRKARNNGATWVHFWFLRVMFGPRACSRQLWFAELVDKHPWMLDEAPGGVVPSTAYTIIKSGQEDWEPATPKTMERPDALAVARAKREAAAESTSNPRPRKTPRASTPAPQPQEEAAVEGDIWAQLDAADFSEAFNARIPLKTDGELQGLKAKHEALQLAHETLWEKHKALEEKYRKQEEKLEKLCMGLVQLGNLVKHQNGV</sequence>
<gene>
    <name evidence="2" type="ORF">M419DRAFT_36219</name>
</gene>